<gene>
    <name evidence="2" type="ORF">B0T17DRAFT_5242</name>
</gene>
<proteinExistence type="predicted"/>
<organism evidence="2 3">
    <name type="scientific">Bombardia bombarda</name>
    <dbReference type="NCBI Taxonomy" id="252184"/>
    <lineage>
        <taxon>Eukaryota</taxon>
        <taxon>Fungi</taxon>
        <taxon>Dikarya</taxon>
        <taxon>Ascomycota</taxon>
        <taxon>Pezizomycotina</taxon>
        <taxon>Sordariomycetes</taxon>
        <taxon>Sordariomycetidae</taxon>
        <taxon>Sordariales</taxon>
        <taxon>Lasiosphaeriaceae</taxon>
        <taxon>Bombardia</taxon>
    </lineage>
</organism>
<accession>A0AA39XI90</accession>
<reference evidence="2" key="1">
    <citation type="submission" date="2023-06" db="EMBL/GenBank/DDBJ databases">
        <title>Genome-scale phylogeny and comparative genomics of the fungal order Sordariales.</title>
        <authorList>
            <consortium name="Lawrence Berkeley National Laboratory"/>
            <person name="Hensen N."/>
            <person name="Bonometti L."/>
            <person name="Westerberg I."/>
            <person name="Brannstrom I.O."/>
            <person name="Guillou S."/>
            <person name="Cros-Aarteil S."/>
            <person name="Calhoun S."/>
            <person name="Haridas S."/>
            <person name="Kuo A."/>
            <person name="Mondo S."/>
            <person name="Pangilinan J."/>
            <person name="Riley R."/>
            <person name="LaButti K."/>
            <person name="Andreopoulos B."/>
            <person name="Lipzen A."/>
            <person name="Chen C."/>
            <person name="Yanf M."/>
            <person name="Daum C."/>
            <person name="Ng V."/>
            <person name="Clum A."/>
            <person name="Steindorff A."/>
            <person name="Ohm R."/>
            <person name="Martin F."/>
            <person name="Silar P."/>
            <person name="Natvig D."/>
            <person name="Lalanne C."/>
            <person name="Gautier V."/>
            <person name="Ament-velasquez S.L."/>
            <person name="Kruys A."/>
            <person name="Hutchinson M.I."/>
            <person name="Powell A.J."/>
            <person name="Barry K."/>
            <person name="Miller A.N."/>
            <person name="Grigoriev I.V."/>
            <person name="Debuchy R."/>
            <person name="Gladieux P."/>
            <person name="Thoren M.H."/>
            <person name="Johannesson H."/>
        </authorList>
    </citation>
    <scope>NUCLEOTIDE SEQUENCE</scope>
    <source>
        <strain evidence="2">SMH3391-2</strain>
    </source>
</reference>
<protein>
    <submittedName>
        <fullName evidence="2">Uncharacterized protein</fullName>
    </submittedName>
</protein>
<comment type="caution">
    <text evidence="2">The sequence shown here is derived from an EMBL/GenBank/DDBJ whole genome shotgun (WGS) entry which is preliminary data.</text>
</comment>
<dbReference type="AlphaFoldDB" id="A0AA39XI90"/>
<name>A0AA39XI90_9PEZI</name>
<evidence type="ECO:0000256" key="1">
    <source>
        <dbReference type="SAM" id="MobiDB-lite"/>
    </source>
</evidence>
<evidence type="ECO:0000313" key="2">
    <source>
        <dbReference type="EMBL" id="KAK0634389.1"/>
    </source>
</evidence>
<evidence type="ECO:0000313" key="3">
    <source>
        <dbReference type="Proteomes" id="UP001174934"/>
    </source>
</evidence>
<dbReference type="Proteomes" id="UP001174934">
    <property type="component" value="Unassembled WGS sequence"/>
</dbReference>
<sequence length="164" mass="17615">MNEAPSPSFSPSYHSCFFVCAAPPKQHQGGSFCPGLPYDESQPNPPEWQPVSPTSQTPRQWPVLSSPPAARPSQAGSLTPCNSSVISCTSTFSPQNLAQALAAHQIPSLHFHHAFIPGDWSRCFPASLQRPTCLLPTVYRHPSCRQILQGSSSCLSFSGALVIA</sequence>
<keyword evidence="3" id="KW-1185">Reference proteome</keyword>
<feature type="region of interest" description="Disordered" evidence="1">
    <location>
        <begin position="31"/>
        <end position="76"/>
    </location>
</feature>
<dbReference type="EMBL" id="JAULSR010000001">
    <property type="protein sequence ID" value="KAK0634389.1"/>
    <property type="molecule type" value="Genomic_DNA"/>
</dbReference>